<feature type="region of interest" description="Disordered" evidence="1">
    <location>
        <begin position="94"/>
        <end position="126"/>
    </location>
</feature>
<comment type="caution">
    <text evidence="2">The sequence shown here is derived from an EMBL/GenBank/DDBJ whole genome shotgun (WGS) entry which is preliminary data.</text>
</comment>
<gene>
    <name evidence="2" type="ORF">K2173_020342</name>
</gene>
<accession>A0AAV8UC54</accession>
<sequence>MVRVEGKSSSEVTIAWDEIVKEAAEALAGAIRGRKRLVGVRQRPSGRWGSSSPTSSSPPALSSKITNILLQRLKERNNSSGSLPTSVVTINQIGNQELDNDSREGTSDNINGTSDASSMESVSTDKEESVERYMKFDYSCSDDLDFRFLDDLGSSVYSSPFEIAEEIEEPMEPENGGDEPSMFRAAVKRMKYERKFSRSLYASNGIPECLKLKLRSGNEKGRERSEQLLKLQDACNNNEKNAEEASVDAMEKEQEENLQSSVANHHSGPLLIYHHYAFVS</sequence>
<dbReference type="Proteomes" id="UP001159364">
    <property type="component" value="Linkage Group LG01"/>
</dbReference>
<protein>
    <submittedName>
        <fullName evidence="2">Uncharacterized protein</fullName>
    </submittedName>
</protein>
<keyword evidence="3" id="KW-1185">Reference proteome</keyword>
<dbReference type="AlphaFoldDB" id="A0AAV8UC54"/>
<evidence type="ECO:0000313" key="3">
    <source>
        <dbReference type="Proteomes" id="UP001159364"/>
    </source>
</evidence>
<proteinExistence type="predicted"/>
<feature type="region of interest" description="Disordered" evidence="1">
    <location>
        <begin position="236"/>
        <end position="263"/>
    </location>
</feature>
<feature type="region of interest" description="Disordered" evidence="1">
    <location>
        <begin position="33"/>
        <end position="61"/>
    </location>
</feature>
<evidence type="ECO:0000313" key="2">
    <source>
        <dbReference type="EMBL" id="KAJ8775338.1"/>
    </source>
</evidence>
<organism evidence="2 3">
    <name type="scientific">Erythroxylum novogranatense</name>
    <dbReference type="NCBI Taxonomy" id="1862640"/>
    <lineage>
        <taxon>Eukaryota</taxon>
        <taxon>Viridiplantae</taxon>
        <taxon>Streptophyta</taxon>
        <taxon>Embryophyta</taxon>
        <taxon>Tracheophyta</taxon>
        <taxon>Spermatophyta</taxon>
        <taxon>Magnoliopsida</taxon>
        <taxon>eudicotyledons</taxon>
        <taxon>Gunneridae</taxon>
        <taxon>Pentapetalae</taxon>
        <taxon>rosids</taxon>
        <taxon>fabids</taxon>
        <taxon>Malpighiales</taxon>
        <taxon>Erythroxylaceae</taxon>
        <taxon>Erythroxylum</taxon>
    </lineage>
</organism>
<reference evidence="2 3" key="1">
    <citation type="submission" date="2021-09" db="EMBL/GenBank/DDBJ databases">
        <title>Genomic insights and catalytic innovation underlie evolution of tropane alkaloids biosynthesis.</title>
        <authorList>
            <person name="Wang Y.-J."/>
            <person name="Tian T."/>
            <person name="Huang J.-P."/>
            <person name="Huang S.-X."/>
        </authorList>
    </citation>
    <scope>NUCLEOTIDE SEQUENCE [LARGE SCALE GENOMIC DNA]</scope>
    <source>
        <strain evidence="2">KIB-2018</strain>
        <tissue evidence="2">Leaf</tissue>
    </source>
</reference>
<dbReference type="EMBL" id="JAIWQS010000001">
    <property type="protein sequence ID" value="KAJ8775338.1"/>
    <property type="molecule type" value="Genomic_DNA"/>
</dbReference>
<feature type="compositionally biased region" description="Polar residues" evidence="1">
    <location>
        <begin position="107"/>
        <end position="122"/>
    </location>
</feature>
<evidence type="ECO:0000256" key="1">
    <source>
        <dbReference type="SAM" id="MobiDB-lite"/>
    </source>
</evidence>
<feature type="compositionally biased region" description="Low complexity" evidence="1">
    <location>
        <begin position="45"/>
        <end position="61"/>
    </location>
</feature>
<name>A0AAV8UC54_9ROSI</name>